<evidence type="ECO:0000256" key="4">
    <source>
        <dbReference type="ARBA" id="ARBA00038103"/>
    </source>
</evidence>
<dbReference type="GO" id="GO:0042132">
    <property type="term" value="F:fructose 1,6-bisphosphate 1-phosphatase activity"/>
    <property type="evidence" value="ECO:0007669"/>
    <property type="project" value="UniProtKB-EC"/>
</dbReference>
<feature type="binding site" evidence="5">
    <location>
        <position position="66"/>
    </location>
    <ligand>
        <name>Mg(2+)</name>
        <dbReference type="ChEBI" id="CHEBI:18420"/>
        <label>1</label>
        <note>catalytic</note>
    </ligand>
</feature>
<comment type="similarity">
    <text evidence="4">Belongs to the inositol monophosphatase superfamily. FBPase class 4 family.</text>
</comment>
<evidence type="ECO:0000256" key="2">
    <source>
        <dbReference type="ARBA" id="ARBA00013093"/>
    </source>
</evidence>
<dbReference type="EC" id="3.1.3.11" evidence="2"/>
<dbReference type="Proteomes" id="UP001597187">
    <property type="component" value="Unassembled WGS sequence"/>
</dbReference>
<dbReference type="EMBL" id="JBHUDC010000008">
    <property type="protein sequence ID" value="MFD1514719.1"/>
    <property type="molecule type" value="Genomic_DNA"/>
</dbReference>
<name>A0ABD6AYU2_9EURY</name>
<keyword evidence="3" id="KW-0119">Carbohydrate metabolism</keyword>
<gene>
    <name evidence="6" type="ORF">ACFSBT_15670</name>
</gene>
<sequence length="256" mass="27609">MLPAIEDTAVRATFAGGRLLRERFRANDADGEFDAHDVKAAADRASEERMLSVVESSFPDHTVYAEERGERAGETSEYRWVVDPLDGTNNYVAGMPSFAASVAVLDADGPVLASVYAPVADDHYLARRGVGTRYDGTPVDCESDRSLETATVGFVIGHDVKRDGRLAEADALRDTLADSSKRVFSSWSPTVHWGLLARGRIDAMVTFAPDEEEQHAGELLANEAGAHVRRDDTRDLGVFAASGSLADALAERLAVV</sequence>
<dbReference type="SUPFAM" id="SSF56655">
    <property type="entry name" value="Carbohydrate phosphatase"/>
    <property type="match status" value="1"/>
</dbReference>
<organism evidence="6 7">
    <name type="scientific">Halomarina rubra</name>
    <dbReference type="NCBI Taxonomy" id="2071873"/>
    <lineage>
        <taxon>Archaea</taxon>
        <taxon>Methanobacteriati</taxon>
        <taxon>Methanobacteriota</taxon>
        <taxon>Stenosarchaea group</taxon>
        <taxon>Halobacteria</taxon>
        <taxon>Halobacteriales</taxon>
        <taxon>Natronomonadaceae</taxon>
        <taxon>Halomarina</taxon>
    </lineage>
</organism>
<comment type="caution">
    <text evidence="6">The sequence shown here is derived from an EMBL/GenBank/DDBJ whole genome shotgun (WGS) entry which is preliminary data.</text>
</comment>
<feature type="binding site" evidence="5">
    <location>
        <position position="83"/>
    </location>
    <ligand>
        <name>Mg(2+)</name>
        <dbReference type="ChEBI" id="CHEBI:18420"/>
        <label>1</label>
        <note>catalytic</note>
    </ligand>
</feature>
<evidence type="ECO:0000313" key="6">
    <source>
        <dbReference type="EMBL" id="MFD1514719.1"/>
    </source>
</evidence>
<evidence type="ECO:0000256" key="1">
    <source>
        <dbReference type="ARBA" id="ARBA00001273"/>
    </source>
</evidence>
<protein>
    <recommendedName>
        <fullName evidence="2">fructose-bisphosphatase</fullName>
        <ecNumber evidence="2">3.1.3.11</ecNumber>
    </recommendedName>
</protein>
<dbReference type="PRINTS" id="PR00377">
    <property type="entry name" value="IMPHPHTASES"/>
</dbReference>
<dbReference type="Gene3D" id="3.30.540.10">
    <property type="entry name" value="Fructose-1,6-Bisphosphatase, subunit A, domain 1"/>
    <property type="match status" value="1"/>
</dbReference>
<dbReference type="CDD" id="cd01637">
    <property type="entry name" value="IMPase_like"/>
    <property type="match status" value="1"/>
</dbReference>
<feature type="binding site" evidence="5">
    <location>
        <position position="86"/>
    </location>
    <ligand>
        <name>Mg(2+)</name>
        <dbReference type="ChEBI" id="CHEBI:18420"/>
        <label>1</label>
        <note>catalytic</note>
    </ligand>
</feature>
<reference evidence="6 7" key="1">
    <citation type="journal article" date="2019" name="Int. J. Syst. Evol. Microbiol.">
        <title>The Global Catalogue of Microorganisms (GCM) 10K type strain sequencing project: providing services to taxonomists for standard genome sequencing and annotation.</title>
        <authorList>
            <consortium name="The Broad Institute Genomics Platform"/>
            <consortium name="The Broad Institute Genome Sequencing Center for Infectious Disease"/>
            <person name="Wu L."/>
            <person name="Ma J."/>
        </authorList>
    </citation>
    <scope>NUCLEOTIDE SEQUENCE [LARGE SCALE GENOMIC DNA]</scope>
    <source>
        <strain evidence="6 7">CGMCC 1.12563</strain>
    </source>
</reference>
<evidence type="ECO:0000313" key="7">
    <source>
        <dbReference type="Proteomes" id="UP001597187"/>
    </source>
</evidence>
<dbReference type="Pfam" id="PF00459">
    <property type="entry name" value="Inositol_P"/>
    <property type="match status" value="1"/>
</dbReference>
<proteinExistence type="inferred from homology"/>
<keyword evidence="7" id="KW-1185">Reference proteome</keyword>
<dbReference type="InterPro" id="IPR000760">
    <property type="entry name" value="Inositol_monophosphatase-like"/>
</dbReference>
<dbReference type="AlphaFoldDB" id="A0ABD6AYU2"/>
<comment type="cofactor">
    <cofactor evidence="5">
        <name>Mg(2+)</name>
        <dbReference type="ChEBI" id="CHEBI:18420"/>
    </cofactor>
</comment>
<keyword evidence="5" id="KW-0460">Magnesium</keyword>
<feature type="binding site" evidence="5">
    <location>
        <position position="85"/>
    </location>
    <ligand>
        <name>Mg(2+)</name>
        <dbReference type="ChEBI" id="CHEBI:18420"/>
        <label>1</label>
        <note>catalytic</note>
    </ligand>
</feature>
<comment type="catalytic activity">
    <reaction evidence="1">
        <text>beta-D-fructose 1,6-bisphosphate + H2O = beta-D-fructose 6-phosphate + phosphate</text>
        <dbReference type="Rhea" id="RHEA:11064"/>
        <dbReference type="ChEBI" id="CHEBI:15377"/>
        <dbReference type="ChEBI" id="CHEBI:32966"/>
        <dbReference type="ChEBI" id="CHEBI:43474"/>
        <dbReference type="ChEBI" id="CHEBI:57634"/>
        <dbReference type="EC" id="3.1.3.11"/>
    </reaction>
</comment>
<evidence type="ECO:0000256" key="5">
    <source>
        <dbReference type="PIRSR" id="PIRSR600760-2"/>
    </source>
</evidence>
<dbReference type="PANTHER" id="PTHR20854:SF4">
    <property type="entry name" value="INOSITOL-1-MONOPHOSPHATASE-RELATED"/>
    <property type="match status" value="1"/>
</dbReference>
<dbReference type="Gene3D" id="3.40.190.80">
    <property type="match status" value="1"/>
</dbReference>
<evidence type="ECO:0000256" key="3">
    <source>
        <dbReference type="ARBA" id="ARBA00023277"/>
    </source>
</evidence>
<accession>A0ABD6AYU2</accession>
<dbReference type="PANTHER" id="PTHR20854">
    <property type="entry name" value="INOSITOL MONOPHOSPHATASE"/>
    <property type="match status" value="1"/>
</dbReference>
<keyword evidence="5" id="KW-0479">Metal-binding</keyword>
<dbReference type="RefSeq" id="WP_250874660.1">
    <property type="nucleotide sequence ID" value="NZ_JALXFV010000008.1"/>
</dbReference>